<dbReference type="InterPro" id="IPR026794">
    <property type="entry name" value="ADISSP"/>
</dbReference>
<comment type="caution">
    <text evidence="3">The sequence shown here is derived from an EMBL/GenBank/DDBJ whole genome shotgun (WGS) entry which is preliminary data.</text>
</comment>
<comment type="similarity">
    <text evidence="1">Belongs to the ADISSP family.</text>
</comment>
<dbReference type="EMBL" id="JANIIK010000118">
    <property type="protein sequence ID" value="KAJ3585029.1"/>
    <property type="molecule type" value="Genomic_DNA"/>
</dbReference>
<dbReference type="PANTHER" id="PTHR13287">
    <property type="entry name" value="ADIPOSE-SECRETED SIGNALING PROTEIN"/>
    <property type="match status" value="1"/>
</dbReference>
<dbReference type="Pfam" id="PF15006">
    <property type="entry name" value="DUF4517"/>
    <property type="match status" value="1"/>
</dbReference>
<dbReference type="Proteomes" id="UP001148018">
    <property type="component" value="Unassembled WGS sequence"/>
</dbReference>
<dbReference type="AlphaFoldDB" id="A0A9Q0DAS4"/>
<dbReference type="OrthoDB" id="6246153at2759"/>
<name>A0A9Q0DAS4_9TELE</name>
<proteinExistence type="inferred from homology"/>
<evidence type="ECO:0000256" key="1">
    <source>
        <dbReference type="ARBA" id="ARBA00035018"/>
    </source>
</evidence>
<evidence type="ECO:0000313" key="4">
    <source>
        <dbReference type="Proteomes" id="UP001148018"/>
    </source>
</evidence>
<gene>
    <name evidence="3" type="ORF">NHX12_013752</name>
</gene>
<sequence>MVTPEADGNFLVKVGFLKAQHRYELVFVLPEVPALGKAVCPAPVPSSPHLRATDITSLPDGGLRVTCEYTAQQEGVLSEELLLLSEASDLVCVRVKVHARVMELEYDSEQSDWQGFD</sequence>
<reference evidence="3" key="1">
    <citation type="submission" date="2022-07" db="EMBL/GenBank/DDBJ databases">
        <title>Chromosome-level genome of Muraenolepis orangiensis.</title>
        <authorList>
            <person name="Kim J."/>
        </authorList>
    </citation>
    <scope>NUCLEOTIDE SEQUENCE</scope>
    <source>
        <strain evidence="3">KU_S4_2022</strain>
        <tissue evidence="3">Muscle</tissue>
    </source>
</reference>
<dbReference type="PANTHER" id="PTHR13287:SF2">
    <property type="entry name" value="ADIPOSE-SECRETED SIGNALING PROTEIN"/>
    <property type="match status" value="1"/>
</dbReference>
<evidence type="ECO:0000256" key="2">
    <source>
        <dbReference type="ARBA" id="ARBA00035300"/>
    </source>
</evidence>
<keyword evidence="4" id="KW-1185">Reference proteome</keyword>
<protein>
    <recommendedName>
        <fullName evidence="2">Adipose-secreted signaling protein</fullName>
    </recommendedName>
</protein>
<evidence type="ECO:0000313" key="3">
    <source>
        <dbReference type="EMBL" id="KAJ3585029.1"/>
    </source>
</evidence>
<organism evidence="3 4">
    <name type="scientific">Muraenolepis orangiensis</name>
    <name type="common">Patagonian moray cod</name>
    <dbReference type="NCBI Taxonomy" id="630683"/>
    <lineage>
        <taxon>Eukaryota</taxon>
        <taxon>Metazoa</taxon>
        <taxon>Chordata</taxon>
        <taxon>Craniata</taxon>
        <taxon>Vertebrata</taxon>
        <taxon>Euteleostomi</taxon>
        <taxon>Actinopterygii</taxon>
        <taxon>Neopterygii</taxon>
        <taxon>Teleostei</taxon>
        <taxon>Neoteleostei</taxon>
        <taxon>Acanthomorphata</taxon>
        <taxon>Zeiogadaria</taxon>
        <taxon>Gadariae</taxon>
        <taxon>Gadiformes</taxon>
        <taxon>Muraenolepidoidei</taxon>
        <taxon>Muraenolepididae</taxon>
        <taxon>Muraenolepis</taxon>
    </lineage>
</organism>
<accession>A0A9Q0DAS4</accession>